<evidence type="ECO:0000313" key="2">
    <source>
        <dbReference type="Proteomes" id="UP001409585"/>
    </source>
</evidence>
<keyword evidence="2" id="KW-1185">Reference proteome</keyword>
<dbReference type="Proteomes" id="UP001409585">
    <property type="component" value="Unassembled WGS sequence"/>
</dbReference>
<name>A0AAV3TYH1_9ALTE</name>
<sequence length="59" mass="6256">MDFNTNLGIPKSTGGPLANGAVVTNTTLQNKWGLQVEFINLGGIITKVLNPTLTVCWAI</sequence>
<comment type="caution">
    <text evidence="1">The sequence shown here is derived from an EMBL/GenBank/DDBJ whole genome shotgun (WGS) entry which is preliminary data.</text>
</comment>
<gene>
    <name evidence="1" type="ORF">GCM10025791_06200</name>
</gene>
<protein>
    <submittedName>
        <fullName evidence="1">Uncharacterized protein</fullName>
    </submittedName>
</protein>
<reference evidence="2" key="1">
    <citation type="journal article" date="2019" name="Int. J. Syst. Evol. Microbiol.">
        <title>The Global Catalogue of Microorganisms (GCM) 10K type strain sequencing project: providing services to taxonomists for standard genome sequencing and annotation.</title>
        <authorList>
            <consortium name="The Broad Institute Genomics Platform"/>
            <consortium name="The Broad Institute Genome Sequencing Center for Infectious Disease"/>
            <person name="Wu L."/>
            <person name="Ma J."/>
        </authorList>
    </citation>
    <scope>NUCLEOTIDE SEQUENCE [LARGE SCALE GENOMIC DNA]</scope>
    <source>
        <strain evidence="2">JCM 19134</strain>
    </source>
</reference>
<dbReference type="AlphaFoldDB" id="A0AAV3TYH1"/>
<evidence type="ECO:0000313" key="1">
    <source>
        <dbReference type="EMBL" id="GAA4932427.1"/>
    </source>
</evidence>
<accession>A0AAV3TYH1</accession>
<organism evidence="1 2">
    <name type="scientific">Halioxenophilus aromaticivorans</name>
    <dbReference type="NCBI Taxonomy" id="1306992"/>
    <lineage>
        <taxon>Bacteria</taxon>
        <taxon>Pseudomonadati</taxon>
        <taxon>Pseudomonadota</taxon>
        <taxon>Gammaproteobacteria</taxon>
        <taxon>Alteromonadales</taxon>
        <taxon>Alteromonadaceae</taxon>
        <taxon>Halioxenophilus</taxon>
    </lineage>
</organism>
<dbReference type="EMBL" id="BAABLX010000004">
    <property type="protein sequence ID" value="GAA4932427.1"/>
    <property type="molecule type" value="Genomic_DNA"/>
</dbReference>
<proteinExistence type="predicted"/>